<dbReference type="EMBL" id="JAEDAO010000001">
    <property type="protein sequence ID" value="MBK0392110.1"/>
    <property type="molecule type" value="Genomic_DNA"/>
</dbReference>
<protein>
    <submittedName>
        <fullName evidence="1">Uncharacterized protein</fullName>
    </submittedName>
</protein>
<keyword evidence="2" id="KW-1185">Reference proteome</keyword>
<accession>A0A934UQH2</accession>
<dbReference type="RefSeq" id="WP_200787061.1">
    <property type="nucleotide sequence ID" value="NZ_JAEDAO010000001.1"/>
</dbReference>
<evidence type="ECO:0000313" key="2">
    <source>
        <dbReference type="Proteomes" id="UP000617041"/>
    </source>
</evidence>
<dbReference type="InterPro" id="IPR027417">
    <property type="entry name" value="P-loop_NTPase"/>
</dbReference>
<organism evidence="1 2">
    <name type="scientific">Ramlibacter algicola</name>
    <dbReference type="NCBI Taxonomy" id="2795217"/>
    <lineage>
        <taxon>Bacteria</taxon>
        <taxon>Pseudomonadati</taxon>
        <taxon>Pseudomonadota</taxon>
        <taxon>Betaproteobacteria</taxon>
        <taxon>Burkholderiales</taxon>
        <taxon>Comamonadaceae</taxon>
        <taxon>Ramlibacter</taxon>
    </lineage>
</organism>
<dbReference type="AlphaFoldDB" id="A0A934UQH2"/>
<sequence length="630" mass="68163">MTSASPASPDTPAQAAAPASSWVRFLRSYGPTPSNTTLFDEYTVDALRKAKVAPIKLPSPELVRILAWADSGLPGSALIAGTAGDGKTYHCRSLWIHLGGSDADWAEKRGPVKELALGGGRVAVFVKDLTELNEQESDAVLGLLEQSVLGAEDRRFVVLVANHGQVLERLRDCGRRQGRAHPLRVPIQDAFLQRSAAPERLALFDLSRQSRGQAAEEVLTAVSSHPEWEKCSQCEWHGEGRVCPIFENRNRMLGAGDGGRVRLRLANLVEVSRLNGVRLPVRDLLALASNMVLGHPDAKEGLMTCAEVPKIQQRSATERASIYDNVFGANLGRRASSKPVFRALAAFGVGAETTNGVDGLLIYGADDPNLQEPFARLVGADQVYGATPSFLSELQRYLEGEEGARVDGGAGAFLRRIHSQRRRLYFTLPGDDPHYRYWSLTAFRFAGDYLDTMAALSAGRAISESTRSRLVRGLNRVMTGLLIENTDKLFVASSGGFTQSRISVLCDTEAAARRSGGVGMKVMLDAVSGRALIDVALLAGDEHSASFALTPIRFEFLSRVADGALPGSFSNECLEDMLAFKAKLLRKAELAKKLNSDDDEGQGDALTLRFIEVESSGHGYSKPVTVRTGQ</sequence>
<gene>
    <name evidence="1" type="ORF">I8E28_05870</name>
</gene>
<comment type="caution">
    <text evidence="1">The sequence shown here is derived from an EMBL/GenBank/DDBJ whole genome shotgun (WGS) entry which is preliminary data.</text>
</comment>
<reference evidence="1" key="1">
    <citation type="submission" date="2020-12" db="EMBL/GenBank/DDBJ databases">
        <title>Ramlibacter sp. nov., isolated from a freshwater alga, Cryptomonas.</title>
        <authorList>
            <person name="Kim H.M."/>
            <person name="Jeon C.O."/>
        </authorList>
    </citation>
    <scope>NUCLEOTIDE SEQUENCE</scope>
    <source>
        <strain evidence="1">CrO1</strain>
    </source>
</reference>
<name>A0A934UQH2_9BURK</name>
<dbReference type="Proteomes" id="UP000617041">
    <property type="component" value="Unassembled WGS sequence"/>
</dbReference>
<evidence type="ECO:0000313" key="1">
    <source>
        <dbReference type="EMBL" id="MBK0392110.1"/>
    </source>
</evidence>
<proteinExistence type="predicted"/>
<dbReference type="SUPFAM" id="SSF52540">
    <property type="entry name" value="P-loop containing nucleoside triphosphate hydrolases"/>
    <property type="match status" value="1"/>
</dbReference>